<protein>
    <recommendedName>
        <fullName evidence="5">Pseudouridine synthase</fullName>
        <ecNumber evidence="5">5.4.99.-</ecNumber>
    </recommendedName>
</protein>
<evidence type="ECO:0000256" key="2">
    <source>
        <dbReference type="ARBA" id="ARBA00022884"/>
    </source>
</evidence>
<dbReference type="RefSeq" id="WP_038060679.1">
    <property type="nucleotide sequence ID" value="NZ_CP008796.1"/>
</dbReference>
<organism evidence="7 8">
    <name type="scientific">Thermodesulfobacterium commune DSM 2178</name>
    <dbReference type="NCBI Taxonomy" id="289377"/>
    <lineage>
        <taxon>Bacteria</taxon>
        <taxon>Pseudomonadati</taxon>
        <taxon>Thermodesulfobacteriota</taxon>
        <taxon>Thermodesulfobacteria</taxon>
        <taxon>Thermodesulfobacteriales</taxon>
        <taxon>Thermodesulfobacteriaceae</taxon>
        <taxon>Thermodesulfobacterium</taxon>
    </lineage>
</organism>
<dbReference type="InterPro" id="IPR036986">
    <property type="entry name" value="S4_RNA-bd_sf"/>
</dbReference>
<dbReference type="GO" id="GO:0000455">
    <property type="term" value="P:enzyme-directed rRNA pseudouridine synthesis"/>
    <property type="evidence" value="ECO:0007669"/>
    <property type="project" value="UniProtKB-ARBA"/>
</dbReference>
<accession>A0A075WTI1</accession>
<keyword evidence="2 4" id="KW-0694">RNA-binding</keyword>
<dbReference type="Gene3D" id="3.10.290.10">
    <property type="entry name" value="RNA-binding S4 domain"/>
    <property type="match status" value="1"/>
</dbReference>
<gene>
    <name evidence="7" type="ORF">HL41_05050</name>
</gene>
<dbReference type="InterPro" id="IPR002942">
    <property type="entry name" value="S4_RNA-bd"/>
</dbReference>
<dbReference type="SMART" id="SM00363">
    <property type="entry name" value="S4"/>
    <property type="match status" value="1"/>
</dbReference>
<dbReference type="InterPro" id="IPR000748">
    <property type="entry name" value="PsdUridine_synth_RsuA/RluB/E/F"/>
</dbReference>
<dbReference type="InterPro" id="IPR020094">
    <property type="entry name" value="TruA/RsuA/RluB/E/F_N"/>
</dbReference>
<dbReference type="eggNOG" id="COG1187">
    <property type="taxonomic scope" value="Bacteria"/>
</dbReference>
<dbReference type="Proteomes" id="UP000028481">
    <property type="component" value="Chromosome"/>
</dbReference>
<dbReference type="GO" id="GO:0120159">
    <property type="term" value="F:rRNA pseudouridine synthase activity"/>
    <property type="evidence" value="ECO:0007669"/>
    <property type="project" value="UniProtKB-ARBA"/>
</dbReference>
<keyword evidence="8" id="KW-1185">Reference proteome</keyword>
<dbReference type="PaxDb" id="289377-HL41_05050"/>
<dbReference type="CDD" id="cd00165">
    <property type="entry name" value="S4"/>
    <property type="match status" value="1"/>
</dbReference>
<feature type="domain" description="RNA-binding S4" evidence="6">
    <location>
        <begin position="1"/>
        <end position="60"/>
    </location>
</feature>
<comment type="similarity">
    <text evidence="1 5">Belongs to the pseudouridine synthase RsuA family.</text>
</comment>
<evidence type="ECO:0000313" key="8">
    <source>
        <dbReference type="Proteomes" id="UP000028481"/>
    </source>
</evidence>
<evidence type="ECO:0000259" key="6">
    <source>
        <dbReference type="SMART" id="SM00363"/>
    </source>
</evidence>
<dbReference type="InterPro" id="IPR050343">
    <property type="entry name" value="RsuA_PseudoU_synthase"/>
</dbReference>
<sequence length="237" mass="26879">MRLDKFLSKLGIGSRKEVALLIKRGRVTINGIKVTDPGVKVNLEKDVVQIDGKEVRGKVEGFYYKFYKPRGCVTSKSDKDLTVMDFLPKDLPGLNRIFPVGRLDKDAEGLLIFTDDGVLAHRMMHPKWKLVKTYQVWLDKEITELDLKKIEQGVELSDGKTLPCTASFLDETKRWIKIEVREGRYHLIKRMFGSLGYKVVGLKRIAIGPVELGELKPSEIVPLSEEEVKLLKKAVGL</sequence>
<dbReference type="NCBIfam" id="TIGR00093">
    <property type="entry name" value="pseudouridine synthase"/>
    <property type="match status" value="1"/>
</dbReference>
<dbReference type="KEGG" id="tcm:HL41_05050"/>
<evidence type="ECO:0000313" key="7">
    <source>
        <dbReference type="EMBL" id="AIH04176.1"/>
    </source>
</evidence>
<dbReference type="HOGENOM" id="CLU_024979_1_2_0"/>
<dbReference type="AlphaFoldDB" id="A0A075WTI1"/>
<dbReference type="FunFam" id="3.10.290.10:FF:000003">
    <property type="entry name" value="Pseudouridine synthase"/>
    <property type="match status" value="1"/>
</dbReference>
<dbReference type="InterPro" id="IPR042092">
    <property type="entry name" value="PsdUridine_s_RsuA/RluB/E/F_cat"/>
</dbReference>
<dbReference type="PANTHER" id="PTHR47683">
    <property type="entry name" value="PSEUDOURIDINE SYNTHASE FAMILY PROTEIN-RELATED"/>
    <property type="match status" value="1"/>
</dbReference>
<dbReference type="Pfam" id="PF01479">
    <property type="entry name" value="S4"/>
    <property type="match status" value="1"/>
</dbReference>
<dbReference type="GO" id="GO:0003723">
    <property type="term" value="F:RNA binding"/>
    <property type="evidence" value="ECO:0007669"/>
    <property type="project" value="UniProtKB-KW"/>
</dbReference>
<dbReference type="EMBL" id="CP008796">
    <property type="protein sequence ID" value="AIH04176.1"/>
    <property type="molecule type" value="Genomic_DNA"/>
</dbReference>
<dbReference type="OrthoDB" id="9807213at2"/>
<dbReference type="PANTHER" id="PTHR47683:SF4">
    <property type="entry name" value="PSEUDOURIDINE SYNTHASE"/>
    <property type="match status" value="1"/>
</dbReference>
<dbReference type="EC" id="5.4.99.-" evidence="5"/>
<dbReference type="SUPFAM" id="SSF55120">
    <property type="entry name" value="Pseudouridine synthase"/>
    <property type="match status" value="1"/>
</dbReference>
<evidence type="ECO:0000256" key="3">
    <source>
        <dbReference type="ARBA" id="ARBA00023235"/>
    </source>
</evidence>
<dbReference type="InterPro" id="IPR020103">
    <property type="entry name" value="PsdUridine_synth_cat_dom_sf"/>
</dbReference>
<keyword evidence="3 5" id="KW-0413">Isomerase</keyword>
<dbReference type="STRING" id="289377.HL41_05050"/>
<dbReference type="PROSITE" id="PS01149">
    <property type="entry name" value="PSI_RSU"/>
    <property type="match status" value="1"/>
</dbReference>
<dbReference type="InterPro" id="IPR006145">
    <property type="entry name" value="PsdUridine_synth_RsuA/RluA"/>
</dbReference>
<dbReference type="PROSITE" id="PS50889">
    <property type="entry name" value="S4"/>
    <property type="match status" value="1"/>
</dbReference>
<dbReference type="Pfam" id="PF00849">
    <property type="entry name" value="PseudoU_synth_2"/>
    <property type="match status" value="1"/>
</dbReference>
<proteinExistence type="inferred from homology"/>
<reference evidence="7 8" key="1">
    <citation type="journal article" date="2015" name="Genome Announc.">
        <title>Genome Sequence of a Sulfate-Reducing Thermophilic Bacterium, Thermodesulfobacterium commune DSM 2178T (Phylum Thermodesulfobacteria).</title>
        <authorList>
            <person name="Bhatnagar S."/>
            <person name="Badger J.H."/>
            <person name="Madupu R."/>
            <person name="Khouri H.M."/>
            <person name="O'Connor E.M."/>
            <person name="Robb F.T."/>
            <person name="Ward N.L."/>
            <person name="Eisen J.A."/>
        </authorList>
    </citation>
    <scope>NUCLEOTIDE SEQUENCE [LARGE SCALE GENOMIC DNA]</scope>
    <source>
        <strain evidence="7 8">DSM 2178</strain>
    </source>
</reference>
<name>A0A075WTI1_9BACT</name>
<evidence type="ECO:0000256" key="1">
    <source>
        <dbReference type="ARBA" id="ARBA00008348"/>
    </source>
</evidence>
<evidence type="ECO:0000256" key="4">
    <source>
        <dbReference type="PROSITE-ProRule" id="PRU00182"/>
    </source>
</evidence>
<dbReference type="Gene3D" id="3.30.70.1560">
    <property type="entry name" value="Alpha-L RNA-binding motif"/>
    <property type="match status" value="1"/>
</dbReference>
<dbReference type="Gene3D" id="3.30.70.580">
    <property type="entry name" value="Pseudouridine synthase I, catalytic domain, N-terminal subdomain"/>
    <property type="match status" value="1"/>
</dbReference>
<evidence type="ECO:0000256" key="5">
    <source>
        <dbReference type="RuleBase" id="RU003887"/>
    </source>
</evidence>
<dbReference type="SUPFAM" id="SSF55174">
    <property type="entry name" value="Alpha-L RNA-binding motif"/>
    <property type="match status" value="1"/>
</dbReference>
<dbReference type="InterPro" id="IPR018496">
    <property type="entry name" value="PsdUridine_synth_RsuA/RluB_CS"/>
</dbReference>